<organism evidence="1 2">
    <name type="scientific">Rhizobium lentis</name>
    <dbReference type="NCBI Taxonomy" id="1138194"/>
    <lineage>
        <taxon>Bacteria</taxon>
        <taxon>Pseudomonadati</taxon>
        <taxon>Pseudomonadota</taxon>
        <taxon>Alphaproteobacteria</taxon>
        <taxon>Hyphomicrobiales</taxon>
        <taxon>Rhizobiaceae</taxon>
        <taxon>Rhizobium/Agrobacterium group</taxon>
        <taxon>Rhizobium</taxon>
    </lineage>
</organism>
<name>A0A7W8XFL4_9HYPH</name>
<gene>
    <name evidence="1" type="ORF">GGI59_003644</name>
</gene>
<proteinExistence type="predicted"/>
<reference evidence="1 2" key="1">
    <citation type="submission" date="2020-08" db="EMBL/GenBank/DDBJ databases">
        <title>Genomic Encyclopedia of Type Strains, Phase IV (KMG-V): Genome sequencing to study the core and pangenomes of soil and plant-associated prokaryotes.</title>
        <authorList>
            <person name="Whitman W."/>
        </authorList>
    </citation>
    <scope>NUCLEOTIDE SEQUENCE [LARGE SCALE GENOMIC DNA]</scope>
    <source>
        <strain evidence="1 2">SEMIA 4034</strain>
    </source>
</reference>
<dbReference type="Proteomes" id="UP000528824">
    <property type="component" value="Unassembled WGS sequence"/>
</dbReference>
<accession>A0A7W8XFL4</accession>
<comment type="caution">
    <text evidence="1">The sequence shown here is derived from an EMBL/GenBank/DDBJ whole genome shotgun (WGS) entry which is preliminary data.</text>
</comment>
<protein>
    <submittedName>
        <fullName evidence="1">Uncharacterized protein</fullName>
    </submittedName>
</protein>
<evidence type="ECO:0000313" key="2">
    <source>
        <dbReference type="Proteomes" id="UP000528824"/>
    </source>
</evidence>
<evidence type="ECO:0000313" key="1">
    <source>
        <dbReference type="EMBL" id="MBB5561965.1"/>
    </source>
</evidence>
<dbReference type="EMBL" id="JACHBC010000007">
    <property type="protein sequence ID" value="MBB5561965.1"/>
    <property type="molecule type" value="Genomic_DNA"/>
</dbReference>
<sequence length="30" mass="3155">MAIDMGSVLDPNKVMAGFAQPFALLIMTAT</sequence>
<keyword evidence="2" id="KW-1185">Reference proteome</keyword>
<dbReference type="AlphaFoldDB" id="A0A7W8XFL4"/>